<feature type="transmembrane region" description="Helical" evidence="2">
    <location>
        <begin position="52"/>
        <end position="76"/>
    </location>
</feature>
<dbReference type="Proteomes" id="UP000186922">
    <property type="component" value="Unassembled WGS sequence"/>
</dbReference>
<keyword evidence="2" id="KW-0472">Membrane</keyword>
<proteinExistence type="predicted"/>
<evidence type="ECO:0000313" key="4">
    <source>
        <dbReference type="Proteomes" id="UP000186922"/>
    </source>
</evidence>
<protein>
    <submittedName>
        <fullName evidence="3">Uncharacterized protein</fullName>
    </submittedName>
</protein>
<accession>A0A1D1VXS2</accession>
<sequence>MSTRPTEATIGVVTDPPAPDTPPVTESTTVNITSTLSSIATPTEKPDNNAEINWIIIGSVMAIVLVSFAIAMFCVISRRRKERSAKQNRAGGFFPGSSRPSAGGTSGHRIGAGGGRVTGEPGQMPQHAVKGIPG</sequence>
<evidence type="ECO:0000313" key="3">
    <source>
        <dbReference type="EMBL" id="GAV06202.1"/>
    </source>
</evidence>
<keyword evidence="2" id="KW-1133">Transmembrane helix</keyword>
<gene>
    <name evidence="3" type="primary">RvY_16227-1</name>
    <name evidence="3" type="synonym">RvY_16227.1</name>
    <name evidence="3" type="ORF">RvY_16227</name>
</gene>
<feature type="compositionally biased region" description="Gly residues" evidence="1">
    <location>
        <begin position="104"/>
        <end position="117"/>
    </location>
</feature>
<dbReference type="EMBL" id="BDGG01000013">
    <property type="protein sequence ID" value="GAV06202.1"/>
    <property type="molecule type" value="Genomic_DNA"/>
</dbReference>
<feature type="region of interest" description="Disordered" evidence="1">
    <location>
        <begin position="1"/>
        <end position="27"/>
    </location>
</feature>
<dbReference type="AlphaFoldDB" id="A0A1D1VXS2"/>
<comment type="caution">
    <text evidence="3">The sequence shown here is derived from an EMBL/GenBank/DDBJ whole genome shotgun (WGS) entry which is preliminary data.</text>
</comment>
<keyword evidence="2" id="KW-0812">Transmembrane</keyword>
<evidence type="ECO:0000256" key="2">
    <source>
        <dbReference type="SAM" id="Phobius"/>
    </source>
</evidence>
<keyword evidence="4" id="KW-1185">Reference proteome</keyword>
<reference evidence="3 4" key="1">
    <citation type="journal article" date="2016" name="Nat. Commun.">
        <title>Extremotolerant tardigrade genome and improved radiotolerance of human cultured cells by tardigrade-unique protein.</title>
        <authorList>
            <person name="Hashimoto T."/>
            <person name="Horikawa D.D."/>
            <person name="Saito Y."/>
            <person name="Kuwahara H."/>
            <person name="Kozuka-Hata H."/>
            <person name="Shin-I T."/>
            <person name="Minakuchi Y."/>
            <person name="Ohishi K."/>
            <person name="Motoyama A."/>
            <person name="Aizu T."/>
            <person name="Enomoto A."/>
            <person name="Kondo K."/>
            <person name="Tanaka S."/>
            <person name="Hara Y."/>
            <person name="Koshikawa S."/>
            <person name="Sagara H."/>
            <person name="Miura T."/>
            <person name="Yokobori S."/>
            <person name="Miyagawa K."/>
            <person name="Suzuki Y."/>
            <person name="Kubo T."/>
            <person name="Oyama M."/>
            <person name="Kohara Y."/>
            <person name="Fujiyama A."/>
            <person name="Arakawa K."/>
            <person name="Katayama T."/>
            <person name="Toyoda A."/>
            <person name="Kunieda T."/>
        </authorList>
    </citation>
    <scope>NUCLEOTIDE SEQUENCE [LARGE SCALE GENOMIC DNA]</scope>
    <source>
        <strain evidence="3 4">YOKOZUNA-1</strain>
    </source>
</reference>
<evidence type="ECO:0000256" key="1">
    <source>
        <dbReference type="SAM" id="MobiDB-lite"/>
    </source>
</evidence>
<organism evidence="3 4">
    <name type="scientific">Ramazzottius varieornatus</name>
    <name type="common">Water bear</name>
    <name type="synonym">Tardigrade</name>
    <dbReference type="NCBI Taxonomy" id="947166"/>
    <lineage>
        <taxon>Eukaryota</taxon>
        <taxon>Metazoa</taxon>
        <taxon>Ecdysozoa</taxon>
        <taxon>Tardigrada</taxon>
        <taxon>Eutardigrada</taxon>
        <taxon>Parachela</taxon>
        <taxon>Hypsibioidea</taxon>
        <taxon>Ramazzottiidae</taxon>
        <taxon>Ramazzottius</taxon>
    </lineage>
</organism>
<feature type="region of interest" description="Disordered" evidence="1">
    <location>
        <begin position="81"/>
        <end position="134"/>
    </location>
</feature>
<name>A0A1D1VXS2_RAMVA</name>